<comment type="caution">
    <text evidence="2">The sequence shown here is derived from an EMBL/GenBank/DDBJ whole genome shotgun (WGS) entry which is preliminary data.</text>
</comment>
<reference evidence="2 3" key="1">
    <citation type="submission" date="2019-03" db="EMBL/GenBank/DDBJ databases">
        <title>Genomic Encyclopedia of Type Strains, Phase IV (KMG-IV): sequencing the most valuable type-strain genomes for metagenomic binning, comparative biology and taxonomic classification.</title>
        <authorList>
            <person name="Goeker M."/>
        </authorList>
    </citation>
    <scope>NUCLEOTIDE SEQUENCE [LARGE SCALE GENOMIC DNA]</scope>
    <source>
        <strain evidence="2 3">DSM 45775</strain>
    </source>
</reference>
<sequence length="214" mass="22299">MMVIVTPIVDAVGPILRGRVLFAVPTRAPRFAVTLDDGPDPATTPAVLDVLARHGARATFFLLGERAAAHPDLVARIAAEGHELGNHTWRDEPTWRLPVDEFAAKLADTRRVLEEHGLVRWFRPGSGWPTARHLDVTEAAGLRCALGSAVAISGAGAGTAGTARSLDAVIARGGVLVLHEGPGRAAVPATLDALLARTAARGLDAVTLSTLADG</sequence>
<evidence type="ECO:0000313" key="3">
    <source>
        <dbReference type="Proteomes" id="UP000295705"/>
    </source>
</evidence>
<accession>A0A4R6V5W6</accession>
<dbReference type="PANTHER" id="PTHR10587:SF137">
    <property type="entry name" value="4-DEOXY-4-FORMAMIDO-L-ARABINOSE-PHOSPHOUNDECAPRENOL DEFORMYLASE ARND-RELATED"/>
    <property type="match status" value="1"/>
</dbReference>
<keyword evidence="3" id="KW-1185">Reference proteome</keyword>
<dbReference type="SUPFAM" id="SSF88713">
    <property type="entry name" value="Glycoside hydrolase/deacetylase"/>
    <property type="match status" value="1"/>
</dbReference>
<dbReference type="PROSITE" id="PS51677">
    <property type="entry name" value="NODB"/>
    <property type="match status" value="1"/>
</dbReference>
<evidence type="ECO:0000313" key="2">
    <source>
        <dbReference type="EMBL" id="TDQ55895.1"/>
    </source>
</evidence>
<dbReference type="AlphaFoldDB" id="A0A4R6V5W6"/>
<protein>
    <submittedName>
        <fullName evidence="2">Peptidoglycan/xylan/chitin deacetylase (PgdA/CDA1 family)</fullName>
    </submittedName>
</protein>
<dbReference type="GO" id="GO:0005975">
    <property type="term" value="P:carbohydrate metabolic process"/>
    <property type="evidence" value="ECO:0007669"/>
    <property type="project" value="InterPro"/>
</dbReference>
<dbReference type="InterPro" id="IPR002509">
    <property type="entry name" value="NODB_dom"/>
</dbReference>
<dbReference type="InterPro" id="IPR011330">
    <property type="entry name" value="Glyco_hydro/deAcase_b/a-brl"/>
</dbReference>
<name>A0A4R6V5W6_9PSEU</name>
<dbReference type="Pfam" id="PF01522">
    <property type="entry name" value="Polysacc_deac_1"/>
    <property type="match status" value="1"/>
</dbReference>
<dbReference type="OrthoDB" id="9763050at2"/>
<evidence type="ECO:0000259" key="1">
    <source>
        <dbReference type="PROSITE" id="PS51677"/>
    </source>
</evidence>
<dbReference type="PANTHER" id="PTHR10587">
    <property type="entry name" value="GLYCOSYL TRANSFERASE-RELATED"/>
    <property type="match status" value="1"/>
</dbReference>
<dbReference type="Proteomes" id="UP000295705">
    <property type="component" value="Unassembled WGS sequence"/>
</dbReference>
<dbReference type="InterPro" id="IPR050248">
    <property type="entry name" value="Polysacc_deacetylase_ArnD"/>
</dbReference>
<dbReference type="GO" id="GO:0016810">
    <property type="term" value="F:hydrolase activity, acting on carbon-nitrogen (but not peptide) bonds"/>
    <property type="evidence" value="ECO:0007669"/>
    <property type="project" value="InterPro"/>
</dbReference>
<dbReference type="EMBL" id="SNYO01000005">
    <property type="protein sequence ID" value="TDQ55895.1"/>
    <property type="molecule type" value="Genomic_DNA"/>
</dbReference>
<proteinExistence type="predicted"/>
<gene>
    <name evidence="2" type="ORF">EV188_105293</name>
</gene>
<dbReference type="Gene3D" id="3.20.20.370">
    <property type="entry name" value="Glycoside hydrolase/deacetylase"/>
    <property type="match status" value="1"/>
</dbReference>
<organism evidence="2 3">
    <name type="scientific">Actinomycetospora succinea</name>
    <dbReference type="NCBI Taxonomy" id="663603"/>
    <lineage>
        <taxon>Bacteria</taxon>
        <taxon>Bacillati</taxon>
        <taxon>Actinomycetota</taxon>
        <taxon>Actinomycetes</taxon>
        <taxon>Pseudonocardiales</taxon>
        <taxon>Pseudonocardiaceae</taxon>
        <taxon>Actinomycetospora</taxon>
    </lineage>
</organism>
<feature type="domain" description="NodB homology" evidence="1">
    <location>
        <begin position="29"/>
        <end position="214"/>
    </location>
</feature>